<dbReference type="Proteomes" id="UP000824540">
    <property type="component" value="Unassembled WGS sequence"/>
</dbReference>
<comment type="caution">
    <text evidence="2">The sequence shown here is derived from an EMBL/GenBank/DDBJ whole genome shotgun (WGS) entry which is preliminary data.</text>
</comment>
<dbReference type="AlphaFoldDB" id="A0A8T2P8A4"/>
<name>A0A8T2P8A4_9TELE</name>
<evidence type="ECO:0000313" key="3">
    <source>
        <dbReference type="Proteomes" id="UP000824540"/>
    </source>
</evidence>
<feature type="region of interest" description="Disordered" evidence="1">
    <location>
        <begin position="27"/>
        <end position="74"/>
    </location>
</feature>
<sequence>MTSQKDYRSLLPSFKVEKFKELAHKAVISPKGRERERERIGAQTQAGRQESCLSDSHRGLKQSPKAQTEKERNAPLSALYSVEGYRVEGLPSLCTALLAAPPPPPTIPTSPPPPHPSTHPFHVVHSAE</sequence>
<protein>
    <submittedName>
        <fullName evidence="2">Uncharacterized protein</fullName>
    </submittedName>
</protein>
<gene>
    <name evidence="2" type="ORF">JZ751_008998</name>
</gene>
<dbReference type="EMBL" id="JAFBMS010000017">
    <property type="protein sequence ID" value="KAG9345842.1"/>
    <property type="molecule type" value="Genomic_DNA"/>
</dbReference>
<evidence type="ECO:0000256" key="1">
    <source>
        <dbReference type="SAM" id="MobiDB-lite"/>
    </source>
</evidence>
<feature type="compositionally biased region" description="Pro residues" evidence="1">
    <location>
        <begin position="101"/>
        <end position="117"/>
    </location>
</feature>
<reference evidence="2" key="1">
    <citation type="thesis" date="2021" institute="BYU ScholarsArchive" country="Provo, UT, USA">
        <title>Applications of and Algorithms for Genome Assembly and Genomic Analyses with an Emphasis on Marine Teleosts.</title>
        <authorList>
            <person name="Pickett B.D."/>
        </authorList>
    </citation>
    <scope>NUCLEOTIDE SEQUENCE</scope>
    <source>
        <strain evidence="2">HI-2016</strain>
    </source>
</reference>
<feature type="compositionally biased region" description="Basic and acidic residues" evidence="1">
    <location>
        <begin position="31"/>
        <end position="40"/>
    </location>
</feature>
<evidence type="ECO:0000313" key="2">
    <source>
        <dbReference type="EMBL" id="KAG9345842.1"/>
    </source>
</evidence>
<accession>A0A8T2P8A4</accession>
<proteinExistence type="predicted"/>
<feature type="region of interest" description="Disordered" evidence="1">
    <location>
        <begin position="101"/>
        <end position="128"/>
    </location>
</feature>
<keyword evidence="3" id="KW-1185">Reference proteome</keyword>
<feature type="compositionally biased region" description="Polar residues" evidence="1">
    <location>
        <begin position="42"/>
        <end position="54"/>
    </location>
</feature>
<organism evidence="2 3">
    <name type="scientific">Albula glossodonta</name>
    <name type="common">roundjaw bonefish</name>
    <dbReference type="NCBI Taxonomy" id="121402"/>
    <lineage>
        <taxon>Eukaryota</taxon>
        <taxon>Metazoa</taxon>
        <taxon>Chordata</taxon>
        <taxon>Craniata</taxon>
        <taxon>Vertebrata</taxon>
        <taxon>Euteleostomi</taxon>
        <taxon>Actinopterygii</taxon>
        <taxon>Neopterygii</taxon>
        <taxon>Teleostei</taxon>
        <taxon>Albuliformes</taxon>
        <taxon>Albulidae</taxon>
        <taxon>Albula</taxon>
    </lineage>
</organism>